<proteinExistence type="predicted"/>
<protein>
    <recommendedName>
        <fullName evidence="3">Class II flagellar assembly regulator</fullName>
    </recommendedName>
</protein>
<gene>
    <name evidence="1" type="ORF">HB662_22135</name>
</gene>
<evidence type="ECO:0000313" key="2">
    <source>
        <dbReference type="Proteomes" id="UP000765160"/>
    </source>
</evidence>
<organism evidence="1 2">
    <name type="scientific">Falsiroseomonas frigidaquae</name>
    <dbReference type="NCBI Taxonomy" id="487318"/>
    <lineage>
        <taxon>Bacteria</taxon>
        <taxon>Pseudomonadati</taxon>
        <taxon>Pseudomonadota</taxon>
        <taxon>Alphaproteobacteria</taxon>
        <taxon>Acetobacterales</taxon>
        <taxon>Roseomonadaceae</taxon>
        <taxon>Falsiroseomonas</taxon>
    </lineage>
</organism>
<dbReference type="EMBL" id="JAAVTX010000006">
    <property type="protein sequence ID" value="NKE47494.1"/>
    <property type="molecule type" value="Genomic_DNA"/>
</dbReference>
<reference evidence="1 2" key="1">
    <citation type="submission" date="2020-03" db="EMBL/GenBank/DDBJ databases">
        <title>Roseomonas selenitidurans sp. nov. isolated from soil.</title>
        <authorList>
            <person name="Liu H."/>
        </authorList>
    </citation>
    <scope>NUCLEOTIDE SEQUENCE [LARGE SCALE GENOMIC DNA]</scope>
    <source>
        <strain evidence="1 2">JCM 15073</strain>
    </source>
</reference>
<accession>A0ABX1F5H7</accession>
<dbReference type="RefSeq" id="WP_168052857.1">
    <property type="nucleotide sequence ID" value="NZ_JAATJR010000006.1"/>
</dbReference>
<comment type="caution">
    <text evidence="1">The sequence shown here is derived from an EMBL/GenBank/DDBJ whole genome shotgun (WGS) entry which is preliminary data.</text>
</comment>
<sequence>MAVGPVRPAGFSGVQAGRVRRGAGGFALPEAAGDTAASTGVAAPPSLGGLLALQESEAPERPEAVAERARRRASRALDELRGLQLDLLSETPGDAGCLARLEALASAPEAGLAPELAALMAEIRLRARLELARRSVARRSSN</sequence>
<dbReference type="InterPro" id="IPR019704">
    <property type="entry name" value="Flagellar_assmbl_FliX_class2"/>
</dbReference>
<dbReference type="Pfam" id="PF10768">
    <property type="entry name" value="FliX"/>
    <property type="match status" value="1"/>
</dbReference>
<name>A0ABX1F5H7_9PROT</name>
<dbReference type="Proteomes" id="UP000765160">
    <property type="component" value="Unassembled WGS sequence"/>
</dbReference>
<keyword evidence="2" id="KW-1185">Reference proteome</keyword>
<evidence type="ECO:0008006" key="3">
    <source>
        <dbReference type="Google" id="ProtNLM"/>
    </source>
</evidence>
<evidence type="ECO:0000313" key="1">
    <source>
        <dbReference type="EMBL" id="NKE47494.1"/>
    </source>
</evidence>